<dbReference type="PANTHER" id="PTHR11064:SF9">
    <property type="entry name" value="NUCLEAR TRANSCRIPTION FACTOR Y SUBUNIT BETA"/>
    <property type="match status" value="1"/>
</dbReference>
<evidence type="ECO:0000256" key="1">
    <source>
        <dbReference type="ARBA" id="ARBA00009053"/>
    </source>
</evidence>
<accession>A0A9N9QCV5</accession>
<dbReference type="Pfam" id="PF00808">
    <property type="entry name" value="CBFD_NFYB_HMF"/>
    <property type="match status" value="1"/>
</dbReference>
<dbReference type="AlphaFoldDB" id="A0A9N9QCV5"/>
<dbReference type="GO" id="GO:0000978">
    <property type="term" value="F:RNA polymerase II cis-regulatory region sequence-specific DNA binding"/>
    <property type="evidence" value="ECO:0007669"/>
    <property type="project" value="TreeGrafter"/>
</dbReference>
<comment type="similarity">
    <text evidence="1">Belongs to the NFYB/HAP3 subunit family.</text>
</comment>
<feature type="region of interest" description="Disordered" evidence="5">
    <location>
        <begin position="1"/>
        <end position="34"/>
    </location>
</feature>
<dbReference type="GO" id="GO:0046982">
    <property type="term" value="F:protein heterodimerization activity"/>
    <property type="evidence" value="ECO:0007669"/>
    <property type="project" value="InterPro"/>
</dbReference>
<dbReference type="PROSITE" id="PS00685">
    <property type="entry name" value="NFYB_HAP3"/>
    <property type="match status" value="1"/>
</dbReference>
<dbReference type="GO" id="GO:0016602">
    <property type="term" value="C:CCAAT-binding factor complex"/>
    <property type="evidence" value="ECO:0007669"/>
    <property type="project" value="InterPro"/>
</dbReference>
<sequence length="212" mass="22318">MSADSGSPPKEDAVASPDNDQMNDPSDPHASGLGYEFEVKEQDRWLPIANVARIMKTALPDNAKIAKEAKECMQECVSEFISFITSEASEKCHQEKRKTVNGEDILFAMTSLGFENYAEALKIYLSKYRETQSTRGENRPGSQGYGAAGASGGAANATSSTTFTGGAEGNNNILGGQQQPEAGEHDAGAFHGSLYGGQVPSGHNGATGGDGY</sequence>
<feature type="domain" description="Transcription factor CBF/NF-Y/archaeal histone" evidence="6">
    <location>
        <begin position="44"/>
        <end position="109"/>
    </location>
</feature>
<keyword evidence="4" id="KW-0804">Transcription</keyword>
<evidence type="ECO:0000313" key="8">
    <source>
        <dbReference type="Proteomes" id="UP000701801"/>
    </source>
</evidence>
<keyword evidence="8" id="KW-1185">Reference proteome</keyword>
<comment type="caution">
    <text evidence="7">The sequence shown here is derived from an EMBL/GenBank/DDBJ whole genome shotgun (WGS) entry which is preliminary data.</text>
</comment>
<evidence type="ECO:0000256" key="2">
    <source>
        <dbReference type="ARBA" id="ARBA00023015"/>
    </source>
</evidence>
<gene>
    <name evidence="7" type="ORF">HYALB_00004335</name>
</gene>
<protein>
    <recommendedName>
        <fullName evidence="6">Transcription factor CBF/NF-Y/archaeal histone domain-containing protein</fullName>
    </recommendedName>
</protein>
<evidence type="ECO:0000256" key="5">
    <source>
        <dbReference type="SAM" id="MobiDB-lite"/>
    </source>
</evidence>
<dbReference type="CDD" id="cd22907">
    <property type="entry name" value="HFD_NFYB"/>
    <property type="match status" value="1"/>
</dbReference>
<feature type="compositionally biased region" description="Low complexity" evidence="5">
    <location>
        <begin position="153"/>
        <end position="165"/>
    </location>
</feature>
<dbReference type="PANTHER" id="PTHR11064">
    <property type="entry name" value="CCAAT-BINDING TRANSCRIPTION FACTOR-RELATED"/>
    <property type="match status" value="1"/>
</dbReference>
<evidence type="ECO:0000256" key="3">
    <source>
        <dbReference type="ARBA" id="ARBA00023125"/>
    </source>
</evidence>
<evidence type="ECO:0000313" key="7">
    <source>
        <dbReference type="EMBL" id="CAG8983534.1"/>
    </source>
</evidence>
<dbReference type="InterPro" id="IPR003958">
    <property type="entry name" value="CBFA_NFYB_domain"/>
</dbReference>
<dbReference type="OrthoDB" id="386949at2759"/>
<feature type="region of interest" description="Disordered" evidence="5">
    <location>
        <begin position="133"/>
        <end position="212"/>
    </location>
</feature>
<dbReference type="PRINTS" id="PR00615">
    <property type="entry name" value="CCAATSUBUNTA"/>
</dbReference>
<keyword evidence="2" id="KW-0805">Transcription regulation</keyword>
<proteinExistence type="inferred from homology"/>
<dbReference type="Gene3D" id="1.10.20.10">
    <property type="entry name" value="Histone, subunit A"/>
    <property type="match status" value="1"/>
</dbReference>
<dbReference type="SUPFAM" id="SSF47113">
    <property type="entry name" value="Histone-fold"/>
    <property type="match status" value="1"/>
</dbReference>
<dbReference type="InterPro" id="IPR009072">
    <property type="entry name" value="Histone-fold"/>
</dbReference>
<dbReference type="GO" id="GO:0001228">
    <property type="term" value="F:DNA-binding transcription activator activity, RNA polymerase II-specific"/>
    <property type="evidence" value="ECO:0007669"/>
    <property type="project" value="InterPro"/>
</dbReference>
<dbReference type="Proteomes" id="UP000701801">
    <property type="component" value="Unassembled WGS sequence"/>
</dbReference>
<evidence type="ECO:0000259" key="6">
    <source>
        <dbReference type="Pfam" id="PF00808"/>
    </source>
</evidence>
<evidence type="ECO:0000256" key="4">
    <source>
        <dbReference type="ARBA" id="ARBA00023163"/>
    </source>
</evidence>
<organism evidence="7 8">
    <name type="scientific">Hymenoscyphus albidus</name>
    <dbReference type="NCBI Taxonomy" id="595503"/>
    <lineage>
        <taxon>Eukaryota</taxon>
        <taxon>Fungi</taxon>
        <taxon>Dikarya</taxon>
        <taxon>Ascomycota</taxon>
        <taxon>Pezizomycotina</taxon>
        <taxon>Leotiomycetes</taxon>
        <taxon>Helotiales</taxon>
        <taxon>Helotiaceae</taxon>
        <taxon>Hymenoscyphus</taxon>
    </lineage>
</organism>
<dbReference type="EMBL" id="CAJVRM010000727">
    <property type="protein sequence ID" value="CAG8983534.1"/>
    <property type="molecule type" value="Genomic_DNA"/>
</dbReference>
<keyword evidence="3" id="KW-0238">DNA-binding</keyword>
<dbReference type="InterPro" id="IPR027113">
    <property type="entry name" value="Transc_fact_NFYB/HAP3"/>
</dbReference>
<feature type="compositionally biased region" description="Polar residues" evidence="5">
    <location>
        <begin position="170"/>
        <end position="180"/>
    </location>
</feature>
<feature type="compositionally biased region" description="Gly residues" evidence="5">
    <location>
        <begin position="143"/>
        <end position="152"/>
    </location>
</feature>
<dbReference type="InterPro" id="IPR003956">
    <property type="entry name" value="Transcrpt_fac_NFYB/HAP3_CS"/>
</dbReference>
<dbReference type="FunFam" id="1.10.20.10:FF:000039">
    <property type="entry name" value="Nuclear transcription Y subunit beta"/>
    <property type="match status" value="1"/>
</dbReference>
<reference evidence="7" key="1">
    <citation type="submission" date="2021-07" db="EMBL/GenBank/DDBJ databases">
        <authorList>
            <person name="Durling M."/>
        </authorList>
    </citation>
    <scope>NUCLEOTIDE SEQUENCE</scope>
</reference>
<name>A0A9N9QCV5_9HELO</name>